<dbReference type="PANTHER" id="PTHR12599:SF0">
    <property type="entry name" value="PTERIN-4-ALPHA-CARBINOLAMINE DEHYDRATASE"/>
    <property type="match status" value="1"/>
</dbReference>
<evidence type="ECO:0000313" key="5">
    <source>
        <dbReference type="EMBL" id="GLH65764.1"/>
    </source>
</evidence>
<dbReference type="CDD" id="cd00488">
    <property type="entry name" value="PCD_DCoH"/>
    <property type="match status" value="1"/>
</dbReference>
<organism evidence="5 6">
    <name type="scientific">Geothrix edaphica</name>
    <dbReference type="NCBI Taxonomy" id="2927976"/>
    <lineage>
        <taxon>Bacteria</taxon>
        <taxon>Pseudomonadati</taxon>
        <taxon>Acidobacteriota</taxon>
        <taxon>Holophagae</taxon>
        <taxon>Holophagales</taxon>
        <taxon>Holophagaceae</taxon>
        <taxon>Geothrix</taxon>
    </lineage>
</organism>
<dbReference type="Pfam" id="PF01329">
    <property type="entry name" value="Pterin_4a"/>
    <property type="match status" value="1"/>
</dbReference>
<dbReference type="InterPro" id="IPR001533">
    <property type="entry name" value="Pterin_deHydtase"/>
</dbReference>
<evidence type="ECO:0000256" key="3">
    <source>
        <dbReference type="ARBA" id="ARBA00013252"/>
    </source>
</evidence>
<gene>
    <name evidence="5" type="ORF">GETHED_01280</name>
</gene>
<evidence type="ECO:0000313" key="6">
    <source>
        <dbReference type="Proteomes" id="UP001165044"/>
    </source>
</evidence>
<comment type="catalytic activity">
    <reaction evidence="1">
        <text>(4aS,6R)-4a-hydroxy-L-erythro-5,6,7,8-tetrahydrobiopterin = (6R)-L-erythro-6,7-dihydrobiopterin + H2O</text>
        <dbReference type="Rhea" id="RHEA:11920"/>
        <dbReference type="ChEBI" id="CHEBI:15377"/>
        <dbReference type="ChEBI" id="CHEBI:15642"/>
        <dbReference type="ChEBI" id="CHEBI:43120"/>
        <dbReference type="EC" id="4.2.1.96"/>
    </reaction>
</comment>
<dbReference type="PANTHER" id="PTHR12599">
    <property type="entry name" value="PTERIN-4-ALPHA-CARBINOLAMINE DEHYDRATASE"/>
    <property type="match status" value="1"/>
</dbReference>
<dbReference type="Proteomes" id="UP001165044">
    <property type="component" value="Unassembled WGS sequence"/>
</dbReference>
<dbReference type="SUPFAM" id="SSF55248">
    <property type="entry name" value="PCD-like"/>
    <property type="match status" value="1"/>
</dbReference>
<dbReference type="EMBL" id="BSDC01000001">
    <property type="protein sequence ID" value="GLH65764.1"/>
    <property type="molecule type" value="Genomic_DNA"/>
</dbReference>
<dbReference type="Gene3D" id="3.30.1360.20">
    <property type="entry name" value="Transcriptional coactivator/pterin dehydratase"/>
    <property type="match status" value="1"/>
</dbReference>
<evidence type="ECO:0000256" key="2">
    <source>
        <dbReference type="ARBA" id="ARBA00006472"/>
    </source>
</evidence>
<proteinExistence type="inferred from homology"/>
<evidence type="ECO:0000256" key="4">
    <source>
        <dbReference type="ARBA" id="ARBA00023239"/>
    </source>
</evidence>
<dbReference type="InterPro" id="IPR036428">
    <property type="entry name" value="PCD_sf"/>
</dbReference>
<protein>
    <recommendedName>
        <fullName evidence="3">4a-hydroxytetrahydrobiopterin dehydratase</fullName>
        <ecNumber evidence="3">4.2.1.96</ecNumber>
    </recommendedName>
</protein>
<accession>A0ABQ5PUC8</accession>
<dbReference type="EC" id="4.2.1.96" evidence="3"/>
<keyword evidence="4" id="KW-0456">Lyase</keyword>
<comment type="similarity">
    <text evidence="2">Belongs to the pterin-4-alpha-carbinolamine dehydratase family.</text>
</comment>
<sequence length="106" mass="11889">MGESMSKDLVSPDAMEAFLTAHPEWVAQGDAHGLTLRRRYVFSAYPRGLGFVMAAAEHAEKVNHHPDLTLGYRWVVAVLTTHVSLGITQRDLDLAEALDRMYQEHI</sequence>
<keyword evidence="6" id="KW-1185">Reference proteome</keyword>
<reference evidence="5" key="1">
    <citation type="journal article" date="2023" name="Antonie Van Leeuwenhoek">
        <title>Mesoterricola silvestris gen. nov., sp. nov., Mesoterricola sediminis sp. nov., Geothrix oryzae sp. nov., Geothrix edaphica sp. nov., Geothrix rubra sp. nov., and Geothrix limicola sp. nov., six novel members of Acidobacteriota isolated from soils.</title>
        <authorList>
            <person name="Itoh H."/>
            <person name="Sugisawa Y."/>
            <person name="Mise K."/>
            <person name="Xu Z."/>
            <person name="Kuniyasu M."/>
            <person name="Ushijima N."/>
            <person name="Kawano K."/>
            <person name="Kobayashi E."/>
            <person name="Shiratori Y."/>
            <person name="Masuda Y."/>
            <person name="Senoo K."/>
        </authorList>
    </citation>
    <scope>NUCLEOTIDE SEQUENCE</scope>
    <source>
        <strain evidence="5">Red802</strain>
    </source>
</reference>
<evidence type="ECO:0000256" key="1">
    <source>
        <dbReference type="ARBA" id="ARBA00001554"/>
    </source>
</evidence>
<comment type="caution">
    <text evidence="5">The sequence shown here is derived from an EMBL/GenBank/DDBJ whole genome shotgun (WGS) entry which is preliminary data.</text>
</comment>
<name>A0ABQ5PUC8_9BACT</name>